<evidence type="ECO:0000259" key="4">
    <source>
        <dbReference type="PROSITE" id="PS51462"/>
    </source>
</evidence>
<dbReference type="SUPFAM" id="SSF55811">
    <property type="entry name" value="Nudix"/>
    <property type="match status" value="1"/>
</dbReference>
<keyword evidence="6" id="KW-1185">Reference proteome</keyword>
<dbReference type="EMBL" id="BDDD01000241">
    <property type="protein sequence ID" value="GAV62163.1"/>
    <property type="molecule type" value="Genomic_DNA"/>
</dbReference>
<dbReference type="GO" id="GO:0046872">
    <property type="term" value="F:metal ion binding"/>
    <property type="evidence" value="ECO:0007669"/>
    <property type="project" value="UniProtKB-KW"/>
</dbReference>
<protein>
    <submittedName>
        <fullName evidence="5">NUDIX domain-containing protein</fullName>
    </submittedName>
</protein>
<proteinExistence type="inferred from homology"/>
<dbReference type="AlphaFoldDB" id="A0A1Q3B2U9"/>
<dbReference type="InterPro" id="IPR020084">
    <property type="entry name" value="NUDIX_hydrolase_CS"/>
</dbReference>
<dbReference type="Gene3D" id="3.40.630.30">
    <property type="match status" value="1"/>
</dbReference>
<name>A0A1Q3B2U9_CEPFO</name>
<dbReference type="FunFam" id="3.90.79.10:FF:000015">
    <property type="entry name" value="Nudix hydrolase 8"/>
    <property type="match status" value="1"/>
</dbReference>
<feature type="domain" description="Nudix hydrolase" evidence="4">
    <location>
        <begin position="199"/>
        <end position="328"/>
    </location>
</feature>
<dbReference type="Pfam" id="PF00293">
    <property type="entry name" value="NUDIX"/>
    <property type="match status" value="1"/>
</dbReference>
<reference evidence="6" key="1">
    <citation type="submission" date="2016-04" db="EMBL/GenBank/DDBJ databases">
        <title>Cephalotus genome sequencing.</title>
        <authorList>
            <person name="Fukushima K."/>
            <person name="Hasebe M."/>
            <person name="Fang X."/>
        </authorList>
    </citation>
    <scope>NUCLEOTIDE SEQUENCE [LARGE SCALE GENOMIC DNA]</scope>
    <source>
        <strain evidence="6">cv. St1</strain>
    </source>
</reference>
<dbReference type="PROSITE" id="PS00893">
    <property type="entry name" value="NUDIX_BOX"/>
    <property type="match status" value="1"/>
</dbReference>
<dbReference type="OrthoDB" id="447842at2759"/>
<dbReference type="InterPro" id="IPR000086">
    <property type="entry name" value="NUDIX_hydrolase_dom"/>
</dbReference>
<dbReference type="Gene3D" id="3.90.79.10">
    <property type="entry name" value="Nucleoside Triphosphate Pyrophosphohydrolase"/>
    <property type="match status" value="1"/>
</dbReference>
<accession>A0A1Q3B2U9</accession>
<sequence>MYLLGPSMSVATMKMTAALVDGSRWSGVYWQHFMKDNPKTSWTKDCSRLQGLSRGKSFDDSFPLKSSNNTRLNSSTMPLLGGGCISKKRGLCVVFPDISSPSVKVENLDSCDDEYDGVIVNSESLPSSANAFASALMASLSNWKLQGKKGVWLKIPSNQADLVPIAIQEGFDYHHAEAGYVMLTHWIPDEPCLLPASPSHQIGVAGFVINDKREVLVVKEKCPCSCSGVWKMPTGYINKSEDIFSGAIREVKEETGVNTIFMEMVAFRHAHLVAFEKSDLLFVCMLKPLSFEITLDEKELQAAKWMPLHEFLGQPFYEEDHMSKKVIDICIASYEDHYKGFIAHQLTSKLDGRLSYLYYDGSH</sequence>
<organism evidence="5 6">
    <name type="scientific">Cephalotus follicularis</name>
    <name type="common">Albany pitcher plant</name>
    <dbReference type="NCBI Taxonomy" id="3775"/>
    <lineage>
        <taxon>Eukaryota</taxon>
        <taxon>Viridiplantae</taxon>
        <taxon>Streptophyta</taxon>
        <taxon>Embryophyta</taxon>
        <taxon>Tracheophyta</taxon>
        <taxon>Spermatophyta</taxon>
        <taxon>Magnoliopsida</taxon>
        <taxon>eudicotyledons</taxon>
        <taxon>Gunneridae</taxon>
        <taxon>Pentapetalae</taxon>
        <taxon>rosids</taxon>
        <taxon>fabids</taxon>
        <taxon>Oxalidales</taxon>
        <taxon>Cephalotaceae</taxon>
        <taxon>Cephalotus</taxon>
    </lineage>
</organism>
<dbReference type="PANTHER" id="PTHR13994:SF53">
    <property type="entry name" value="NUDIX HYDROLASE 8-LIKE"/>
    <property type="match status" value="1"/>
</dbReference>
<dbReference type="Pfam" id="PF18290">
    <property type="entry name" value="Nudix_hydro"/>
    <property type="match status" value="1"/>
</dbReference>
<dbReference type="InterPro" id="IPR040618">
    <property type="entry name" value="Pre-Nudix"/>
</dbReference>
<dbReference type="GO" id="GO:0035529">
    <property type="term" value="F:NADH pyrophosphatase activity"/>
    <property type="evidence" value="ECO:0007669"/>
    <property type="project" value="TreeGrafter"/>
</dbReference>
<evidence type="ECO:0000313" key="6">
    <source>
        <dbReference type="Proteomes" id="UP000187406"/>
    </source>
</evidence>
<dbReference type="PROSITE" id="PS51462">
    <property type="entry name" value="NUDIX"/>
    <property type="match status" value="1"/>
</dbReference>
<keyword evidence="3" id="KW-0378">Hydrolase</keyword>
<dbReference type="InterPro" id="IPR015797">
    <property type="entry name" value="NUDIX_hydrolase-like_dom_sf"/>
</dbReference>
<evidence type="ECO:0000256" key="1">
    <source>
        <dbReference type="ARBA" id="ARBA00005582"/>
    </source>
</evidence>
<dbReference type="InParanoid" id="A0A1Q3B2U9"/>
<comment type="caution">
    <text evidence="5">The sequence shown here is derived from an EMBL/GenBank/DDBJ whole genome shotgun (WGS) entry which is preliminary data.</text>
</comment>
<gene>
    <name evidence="5" type="ORF">CFOL_v3_05687</name>
</gene>
<dbReference type="PANTHER" id="PTHR13994">
    <property type="entry name" value="NUDIX HYDROLASE RELATED"/>
    <property type="match status" value="1"/>
</dbReference>
<dbReference type="FunFam" id="3.40.630.30:FF:000016">
    <property type="entry name" value="nudix hydrolase 2"/>
    <property type="match status" value="1"/>
</dbReference>
<dbReference type="GO" id="GO:0051287">
    <property type="term" value="F:NAD binding"/>
    <property type="evidence" value="ECO:0007669"/>
    <property type="project" value="TreeGrafter"/>
</dbReference>
<evidence type="ECO:0000256" key="3">
    <source>
        <dbReference type="ARBA" id="ARBA00022801"/>
    </source>
</evidence>
<dbReference type="InterPro" id="IPR003293">
    <property type="entry name" value="Nudix_hydrolase6-like"/>
</dbReference>
<dbReference type="GO" id="GO:0047631">
    <property type="term" value="F:ADP-ribose diphosphatase activity"/>
    <property type="evidence" value="ECO:0007669"/>
    <property type="project" value="TreeGrafter"/>
</dbReference>
<dbReference type="PRINTS" id="PR01356">
    <property type="entry name" value="GFGPROTEIN"/>
</dbReference>
<evidence type="ECO:0000313" key="5">
    <source>
        <dbReference type="EMBL" id="GAV62163.1"/>
    </source>
</evidence>
<keyword evidence="2" id="KW-0479">Metal-binding</keyword>
<comment type="similarity">
    <text evidence="1">Belongs to the Nudix hydrolase family.</text>
</comment>
<evidence type="ECO:0000256" key="2">
    <source>
        <dbReference type="ARBA" id="ARBA00022723"/>
    </source>
</evidence>
<dbReference type="CDD" id="cd04670">
    <property type="entry name" value="NUDIX_ASFGF2_Nudt6"/>
    <property type="match status" value="1"/>
</dbReference>
<dbReference type="Proteomes" id="UP000187406">
    <property type="component" value="Unassembled WGS sequence"/>
</dbReference>